<comment type="function">
    <text evidence="10">Catalyzes the transfer of pyrophosphate from adenosine triphosphate (ATP) to 6-hydroxymethyl-7,8-dihydropterin, an enzymatic step in folate biosynthesis pathway.</text>
</comment>
<keyword evidence="8" id="KW-0067">ATP-binding</keyword>
<evidence type="ECO:0000256" key="11">
    <source>
        <dbReference type="ARBA" id="ARBA00029766"/>
    </source>
</evidence>
<name>A0A8X8ICY2_9BACT</name>
<keyword evidence="7" id="KW-0418">Kinase</keyword>
<dbReference type="CDD" id="cd00483">
    <property type="entry name" value="HPPK"/>
    <property type="match status" value="1"/>
</dbReference>
<sequence length="159" mass="18006">MRTAYLLIGGNMGNRLAYLQQASDEIEASCGIITRRSSIYETEAWGLTDQPSFFNQALALESFHEPPLLMNELLTIEERMGRKRNIKMGPRIIDIDILLIDDLVMDTPQLSVPHPALALRRFALAPLAQIAAELVHPVLHKTIRQLLNECPDRLHVQKK</sequence>
<feature type="domain" description="7,8-dihydro-6-hydroxymethylpterin-pyrophosphokinase" evidence="13">
    <location>
        <begin position="87"/>
        <end position="98"/>
    </location>
</feature>
<evidence type="ECO:0000256" key="9">
    <source>
        <dbReference type="ARBA" id="ARBA00022909"/>
    </source>
</evidence>
<dbReference type="EC" id="2.7.6.3" evidence="3"/>
<keyword evidence="15" id="KW-1185">Reference proteome</keyword>
<organism evidence="14 15">
    <name type="scientific">Hydrobacter penzbergensis</name>
    <dbReference type="NCBI Taxonomy" id="1235997"/>
    <lineage>
        <taxon>Bacteria</taxon>
        <taxon>Pseudomonadati</taxon>
        <taxon>Bacteroidota</taxon>
        <taxon>Chitinophagia</taxon>
        <taxon>Chitinophagales</taxon>
        <taxon>Chitinophagaceae</taxon>
        <taxon>Hydrobacter</taxon>
    </lineage>
</organism>
<dbReference type="RefSeq" id="WP_092721595.1">
    <property type="nucleotide sequence ID" value="NZ_FNNO01000001.1"/>
</dbReference>
<evidence type="ECO:0000256" key="5">
    <source>
        <dbReference type="ARBA" id="ARBA00022679"/>
    </source>
</evidence>
<evidence type="ECO:0000313" key="14">
    <source>
        <dbReference type="EMBL" id="SDW18774.1"/>
    </source>
</evidence>
<comment type="pathway">
    <text evidence="1">Cofactor biosynthesis; tetrahydrofolate biosynthesis; 2-amino-4-hydroxy-6-hydroxymethyl-7,8-dihydropteridine diphosphate from 7,8-dihydroneopterin triphosphate: step 4/4.</text>
</comment>
<keyword evidence="5" id="KW-0808">Transferase</keyword>
<keyword evidence="6" id="KW-0547">Nucleotide-binding</keyword>
<evidence type="ECO:0000256" key="4">
    <source>
        <dbReference type="ARBA" id="ARBA00016218"/>
    </source>
</evidence>
<dbReference type="Pfam" id="PF01288">
    <property type="entry name" value="HPPK"/>
    <property type="match status" value="1"/>
</dbReference>
<dbReference type="PROSITE" id="PS00794">
    <property type="entry name" value="HPPK"/>
    <property type="match status" value="1"/>
</dbReference>
<dbReference type="GO" id="GO:0046656">
    <property type="term" value="P:folic acid biosynthetic process"/>
    <property type="evidence" value="ECO:0007669"/>
    <property type="project" value="UniProtKB-KW"/>
</dbReference>
<reference evidence="14 15" key="1">
    <citation type="submission" date="2016-10" db="EMBL/GenBank/DDBJ databases">
        <authorList>
            <person name="Varghese N."/>
            <person name="Submissions S."/>
        </authorList>
    </citation>
    <scope>NUCLEOTIDE SEQUENCE [LARGE SCALE GENOMIC DNA]</scope>
    <source>
        <strain evidence="14 15">DSM 25353</strain>
    </source>
</reference>
<dbReference type="EMBL" id="FNNO01000001">
    <property type="protein sequence ID" value="SDW18774.1"/>
    <property type="molecule type" value="Genomic_DNA"/>
</dbReference>
<comment type="caution">
    <text evidence="14">The sequence shown here is derived from an EMBL/GenBank/DDBJ whole genome shotgun (WGS) entry which is preliminary data.</text>
</comment>
<dbReference type="SUPFAM" id="SSF55083">
    <property type="entry name" value="6-hydroxymethyl-7,8-dihydropterin pyrophosphokinase, HPPK"/>
    <property type="match status" value="1"/>
</dbReference>
<evidence type="ECO:0000313" key="15">
    <source>
        <dbReference type="Proteomes" id="UP000198711"/>
    </source>
</evidence>
<comment type="similarity">
    <text evidence="2">Belongs to the HPPK family.</text>
</comment>
<dbReference type="AlphaFoldDB" id="A0A8X8ICY2"/>
<dbReference type="GO" id="GO:0016301">
    <property type="term" value="F:kinase activity"/>
    <property type="evidence" value="ECO:0007669"/>
    <property type="project" value="UniProtKB-KW"/>
</dbReference>
<dbReference type="PANTHER" id="PTHR43071:SF1">
    <property type="entry name" value="2-AMINO-4-HYDROXY-6-HYDROXYMETHYLDIHYDROPTERIDINE PYROPHOSPHOKINASE"/>
    <property type="match status" value="1"/>
</dbReference>
<evidence type="ECO:0000256" key="6">
    <source>
        <dbReference type="ARBA" id="ARBA00022741"/>
    </source>
</evidence>
<dbReference type="InterPro" id="IPR000550">
    <property type="entry name" value="Hppk"/>
</dbReference>
<dbReference type="GO" id="GO:0005524">
    <property type="term" value="F:ATP binding"/>
    <property type="evidence" value="ECO:0007669"/>
    <property type="project" value="UniProtKB-KW"/>
</dbReference>
<evidence type="ECO:0000256" key="10">
    <source>
        <dbReference type="ARBA" id="ARBA00029409"/>
    </source>
</evidence>
<evidence type="ECO:0000256" key="8">
    <source>
        <dbReference type="ARBA" id="ARBA00022840"/>
    </source>
</evidence>
<protein>
    <recommendedName>
        <fullName evidence="4">2-amino-4-hydroxy-6-hydroxymethyldihydropteridine pyrophosphokinase</fullName>
        <ecNumber evidence="3">2.7.6.3</ecNumber>
    </recommendedName>
    <alternativeName>
        <fullName evidence="11">6-hydroxymethyl-7,8-dihydropterin pyrophosphokinase</fullName>
    </alternativeName>
    <alternativeName>
        <fullName evidence="12">7,8-dihydro-6-hydroxymethylpterin-pyrophosphokinase</fullName>
    </alternativeName>
</protein>
<evidence type="ECO:0000256" key="12">
    <source>
        <dbReference type="ARBA" id="ARBA00033413"/>
    </source>
</evidence>
<gene>
    <name evidence="14" type="ORF">SAMN05444410_101459</name>
</gene>
<evidence type="ECO:0000259" key="13">
    <source>
        <dbReference type="PROSITE" id="PS00794"/>
    </source>
</evidence>
<accession>A0A8X8ICY2</accession>
<dbReference type="InterPro" id="IPR035907">
    <property type="entry name" value="Hppk_sf"/>
</dbReference>
<proteinExistence type="inferred from homology"/>
<keyword evidence="9" id="KW-0289">Folate biosynthesis</keyword>
<dbReference type="GO" id="GO:0003848">
    <property type="term" value="F:2-amino-4-hydroxy-6-hydroxymethyldihydropteridine diphosphokinase activity"/>
    <property type="evidence" value="ECO:0007669"/>
    <property type="project" value="UniProtKB-EC"/>
</dbReference>
<evidence type="ECO:0000256" key="3">
    <source>
        <dbReference type="ARBA" id="ARBA00013253"/>
    </source>
</evidence>
<evidence type="ECO:0000256" key="7">
    <source>
        <dbReference type="ARBA" id="ARBA00022777"/>
    </source>
</evidence>
<dbReference type="NCBIfam" id="TIGR01498">
    <property type="entry name" value="folK"/>
    <property type="match status" value="1"/>
</dbReference>
<dbReference type="PANTHER" id="PTHR43071">
    <property type="entry name" value="2-AMINO-4-HYDROXY-6-HYDROXYMETHYLDIHYDROPTERIDINE PYROPHOSPHOKINASE"/>
    <property type="match status" value="1"/>
</dbReference>
<evidence type="ECO:0000256" key="1">
    <source>
        <dbReference type="ARBA" id="ARBA00005051"/>
    </source>
</evidence>
<dbReference type="Proteomes" id="UP000198711">
    <property type="component" value="Unassembled WGS sequence"/>
</dbReference>
<evidence type="ECO:0000256" key="2">
    <source>
        <dbReference type="ARBA" id="ARBA00005810"/>
    </source>
</evidence>
<dbReference type="Gene3D" id="3.30.70.560">
    <property type="entry name" value="7,8-Dihydro-6-hydroxymethylpterin-pyrophosphokinase HPPK"/>
    <property type="match status" value="1"/>
</dbReference>